<evidence type="ECO:0000256" key="8">
    <source>
        <dbReference type="RuleBase" id="RU363041"/>
    </source>
</evidence>
<evidence type="ECO:0000313" key="10">
    <source>
        <dbReference type="Proteomes" id="UP000076976"/>
    </source>
</evidence>
<feature type="transmembrane region" description="Helical" evidence="8">
    <location>
        <begin position="41"/>
        <end position="61"/>
    </location>
</feature>
<keyword evidence="5 8" id="KW-0812">Transmembrane</keyword>
<comment type="similarity">
    <text evidence="2 8">Belongs to the 4-toluene sulfonate uptake permease (TSUP) (TC 2.A.102) family.</text>
</comment>
<evidence type="ECO:0000256" key="2">
    <source>
        <dbReference type="ARBA" id="ARBA00009142"/>
    </source>
</evidence>
<feature type="transmembrane region" description="Helical" evidence="8">
    <location>
        <begin position="73"/>
        <end position="92"/>
    </location>
</feature>
<keyword evidence="4 8" id="KW-1003">Cell membrane</keyword>
<comment type="caution">
    <text evidence="9">The sequence shown here is derived from an EMBL/GenBank/DDBJ whole genome shotgun (WGS) entry which is preliminary data.</text>
</comment>
<comment type="subcellular location">
    <subcellularLocation>
        <location evidence="1 8">Cell membrane</location>
        <topology evidence="1 8">Multi-pass membrane protein</topology>
    </subcellularLocation>
</comment>
<keyword evidence="7 8" id="KW-0472">Membrane</keyword>
<dbReference type="InterPro" id="IPR052017">
    <property type="entry name" value="TSUP"/>
</dbReference>
<accession>A0A176QFG7</accession>
<feature type="transmembrane region" description="Helical" evidence="8">
    <location>
        <begin position="212"/>
        <end position="234"/>
    </location>
</feature>
<organism evidence="9 10">
    <name type="scientific">Janibacter melonis</name>
    <dbReference type="NCBI Taxonomy" id="262209"/>
    <lineage>
        <taxon>Bacteria</taxon>
        <taxon>Bacillati</taxon>
        <taxon>Actinomycetota</taxon>
        <taxon>Actinomycetes</taxon>
        <taxon>Micrococcales</taxon>
        <taxon>Intrasporangiaceae</taxon>
        <taxon>Janibacter</taxon>
    </lineage>
</organism>
<dbReference type="RefSeq" id="WP_068270558.1">
    <property type="nucleotide sequence ID" value="NZ_LQZG01000001.1"/>
</dbReference>
<keyword evidence="6 8" id="KW-1133">Transmembrane helix</keyword>
<gene>
    <name evidence="9" type="ORF">AWH69_01695</name>
</gene>
<evidence type="ECO:0000313" key="9">
    <source>
        <dbReference type="EMBL" id="OAB88545.1"/>
    </source>
</evidence>
<reference evidence="9 10" key="1">
    <citation type="submission" date="2016-01" db="EMBL/GenBank/DDBJ databases">
        <title>Janibacter melonis strain CD11_4 genome sequencing and assembly.</title>
        <authorList>
            <person name="Nair G.R."/>
            <person name="Kaur G."/>
            <person name="Chander A.M."/>
            <person name="Mayilraj S."/>
        </authorList>
    </citation>
    <scope>NUCLEOTIDE SEQUENCE [LARGE SCALE GENOMIC DNA]</scope>
    <source>
        <strain evidence="9 10">CD11-4</strain>
    </source>
</reference>
<evidence type="ECO:0000256" key="3">
    <source>
        <dbReference type="ARBA" id="ARBA00022448"/>
    </source>
</evidence>
<keyword evidence="3" id="KW-0813">Transport</keyword>
<dbReference type="AlphaFoldDB" id="A0A176QFG7"/>
<protein>
    <recommendedName>
        <fullName evidence="8">Probable membrane transporter protein</fullName>
    </recommendedName>
</protein>
<keyword evidence="10" id="KW-1185">Reference proteome</keyword>
<dbReference type="EMBL" id="LQZG01000001">
    <property type="protein sequence ID" value="OAB88545.1"/>
    <property type="molecule type" value="Genomic_DNA"/>
</dbReference>
<evidence type="ECO:0000256" key="7">
    <source>
        <dbReference type="ARBA" id="ARBA00023136"/>
    </source>
</evidence>
<dbReference type="InterPro" id="IPR002781">
    <property type="entry name" value="TM_pro_TauE-like"/>
</dbReference>
<feature type="transmembrane region" description="Helical" evidence="8">
    <location>
        <begin position="241"/>
        <end position="259"/>
    </location>
</feature>
<evidence type="ECO:0000256" key="5">
    <source>
        <dbReference type="ARBA" id="ARBA00022692"/>
    </source>
</evidence>
<evidence type="ECO:0000256" key="1">
    <source>
        <dbReference type="ARBA" id="ARBA00004651"/>
    </source>
</evidence>
<dbReference type="Pfam" id="PF01925">
    <property type="entry name" value="TauE"/>
    <property type="match status" value="1"/>
</dbReference>
<dbReference type="GO" id="GO:0005886">
    <property type="term" value="C:plasma membrane"/>
    <property type="evidence" value="ECO:0007669"/>
    <property type="project" value="UniProtKB-SubCell"/>
</dbReference>
<sequence>MSADLLWLVLAGVGAGLVGSMTGLASLISYPALLAAGLPPLVANVTNTVSLFGITVGSVAGSQRELAGQGTRLVRLIPVTAVGGAIGAALLLSAPAGVFELVVPWMVLLGAVLLLLRDRIRVWSARHSDPHSLQPDPHARRRRGAWLVALLGMGIYGGYFGAGAGVIALALLSLERVEPLAVTNAVKNVATGAANAAGSIGYVLLAPVDYRAAVAVMVGSVIGAFVGPAVVRVVPETPMRWAVGICGVGLALYLAAGALG</sequence>
<dbReference type="Proteomes" id="UP000076976">
    <property type="component" value="Unassembled WGS sequence"/>
</dbReference>
<dbReference type="PANTHER" id="PTHR30269:SF0">
    <property type="entry name" value="MEMBRANE TRANSPORTER PROTEIN YFCA-RELATED"/>
    <property type="match status" value="1"/>
</dbReference>
<proteinExistence type="inferred from homology"/>
<dbReference type="STRING" id="262209.AWH69_01695"/>
<evidence type="ECO:0000256" key="6">
    <source>
        <dbReference type="ARBA" id="ARBA00022989"/>
    </source>
</evidence>
<feature type="transmembrane region" description="Helical" evidence="8">
    <location>
        <begin position="145"/>
        <end position="172"/>
    </location>
</feature>
<feature type="transmembrane region" description="Helical" evidence="8">
    <location>
        <begin position="98"/>
        <end position="116"/>
    </location>
</feature>
<name>A0A176QFG7_9MICO</name>
<evidence type="ECO:0000256" key="4">
    <source>
        <dbReference type="ARBA" id="ARBA00022475"/>
    </source>
</evidence>
<dbReference type="PANTHER" id="PTHR30269">
    <property type="entry name" value="TRANSMEMBRANE PROTEIN YFCA"/>
    <property type="match status" value="1"/>
</dbReference>